<dbReference type="InterPro" id="IPR012337">
    <property type="entry name" value="RNaseH-like_sf"/>
</dbReference>
<sequence>MTRYIFKTSTFEIYYLTYRTEEILDNTRQEQIIKECHGSLLSGHESMNRKLKKIQMYYKWPLMKDQVENFVKNCTECQTNKDTRKKTKEPMQITTTAFETFQKVNVDLMGPFPISIQGNKYILTVQCDLTKYSIAVPIPNQESFTIAEALVKEAICIYGCPRYIGRN</sequence>
<evidence type="ECO:0000313" key="2">
    <source>
        <dbReference type="EMBL" id="JAG20483.1"/>
    </source>
</evidence>
<dbReference type="Gene3D" id="3.30.420.10">
    <property type="entry name" value="Ribonuclease H-like superfamily/Ribonuclease H"/>
    <property type="match status" value="1"/>
</dbReference>
<proteinExistence type="predicted"/>
<dbReference type="PANTHER" id="PTHR47266">
    <property type="entry name" value="ENDONUCLEASE-RELATED"/>
    <property type="match status" value="1"/>
</dbReference>
<dbReference type="SUPFAM" id="SSF53098">
    <property type="entry name" value="Ribonuclease H-like"/>
    <property type="match status" value="1"/>
</dbReference>
<dbReference type="AlphaFoldDB" id="A0A0A9XNT8"/>
<dbReference type="InterPro" id="IPR052160">
    <property type="entry name" value="Gypsy_RT_Integrase-like"/>
</dbReference>
<dbReference type="InterPro" id="IPR036397">
    <property type="entry name" value="RNaseH_sf"/>
</dbReference>
<dbReference type="Gene3D" id="1.10.340.70">
    <property type="match status" value="1"/>
</dbReference>
<organism evidence="2">
    <name type="scientific">Lygus hesperus</name>
    <name type="common">Western plant bug</name>
    <dbReference type="NCBI Taxonomy" id="30085"/>
    <lineage>
        <taxon>Eukaryota</taxon>
        <taxon>Metazoa</taxon>
        <taxon>Ecdysozoa</taxon>
        <taxon>Arthropoda</taxon>
        <taxon>Hexapoda</taxon>
        <taxon>Insecta</taxon>
        <taxon>Pterygota</taxon>
        <taxon>Neoptera</taxon>
        <taxon>Paraneoptera</taxon>
        <taxon>Hemiptera</taxon>
        <taxon>Heteroptera</taxon>
        <taxon>Panheteroptera</taxon>
        <taxon>Cimicomorpha</taxon>
        <taxon>Miridae</taxon>
        <taxon>Mirini</taxon>
        <taxon>Lygus</taxon>
    </lineage>
</organism>
<evidence type="ECO:0000259" key="1">
    <source>
        <dbReference type="Pfam" id="PF17921"/>
    </source>
</evidence>
<reference evidence="2" key="1">
    <citation type="journal article" date="2014" name="PLoS ONE">
        <title>Transcriptome-Based Identification of ABC Transporters in the Western Tarnished Plant Bug Lygus hesperus.</title>
        <authorList>
            <person name="Hull J.J."/>
            <person name="Chaney K."/>
            <person name="Geib S.M."/>
            <person name="Fabrick J.A."/>
            <person name="Brent C.S."/>
            <person name="Walsh D."/>
            <person name="Lavine L.C."/>
        </authorList>
    </citation>
    <scope>NUCLEOTIDE SEQUENCE</scope>
</reference>
<dbReference type="Pfam" id="PF17921">
    <property type="entry name" value="Integrase_H2C2"/>
    <property type="match status" value="1"/>
</dbReference>
<protein>
    <recommendedName>
        <fullName evidence="1">Integrase zinc-binding domain-containing protein</fullName>
    </recommendedName>
</protein>
<accession>A0A0A9XNT8</accession>
<dbReference type="InterPro" id="IPR041588">
    <property type="entry name" value="Integrase_H2C2"/>
</dbReference>
<feature type="domain" description="Integrase zinc-binding" evidence="1">
    <location>
        <begin position="26"/>
        <end position="82"/>
    </location>
</feature>
<dbReference type="GO" id="GO:0003676">
    <property type="term" value="F:nucleic acid binding"/>
    <property type="evidence" value="ECO:0007669"/>
    <property type="project" value="InterPro"/>
</dbReference>
<gene>
    <name evidence="2" type="ORF">CM83_9250</name>
</gene>
<name>A0A0A9XNT8_LYGHE</name>
<dbReference type="EMBL" id="GBHO01023121">
    <property type="protein sequence ID" value="JAG20483.1"/>
    <property type="molecule type" value="Transcribed_RNA"/>
</dbReference>
<reference evidence="2" key="2">
    <citation type="submission" date="2014-07" db="EMBL/GenBank/DDBJ databases">
        <authorList>
            <person name="Hull J."/>
        </authorList>
    </citation>
    <scope>NUCLEOTIDE SEQUENCE</scope>
</reference>